<reference evidence="3" key="1">
    <citation type="journal article" date="2019" name="Int. J. Syst. Evol. Microbiol.">
        <title>The Global Catalogue of Microorganisms (GCM) 10K type strain sequencing project: providing services to taxonomists for standard genome sequencing and annotation.</title>
        <authorList>
            <consortium name="The Broad Institute Genomics Platform"/>
            <consortium name="The Broad Institute Genome Sequencing Center for Infectious Disease"/>
            <person name="Wu L."/>
            <person name="Ma J."/>
        </authorList>
    </citation>
    <scope>NUCLEOTIDE SEQUENCE [LARGE SCALE GENOMIC DNA]</scope>
    <source>
        <strain evidence="3">CGMCC 4.7304</strain>
    </source>
</reference>
<keyword evidence="3" id="KW-1185">Reference proteome</keyword>
<name>A0ABW0Z6N6_9ACTN</name>
<dbReference type="RefSeq" id="WP_390317434.1">
    <property type="nucleotide sequence ID" value="NZ_JBHSPB010000010.1"/>
</dbReference>
<organism evidence="2 3">
    <name type="scientific">Streptomyces gamaensis</name>
    <dbReference type="NCBI Taxonomy" id="1763542"/>
    <lineage>
        <taxon>Bacteria</taxon>
        <taxon>Bacillati</taxon>
        <taxon>Actinomycetota</taxon>
        <taxon>Actinomycetes</taxon>
        <taxon>Kitasatosporales</taxon>
        <taxon>Streptomycetaceae</taxon>
        <taxon>Streptomyces</taxon>
    </lineage>
</organism>
<protein>
    <submittedName>
        <fullName evidence="2">DUF6415 family natural product biosynthesis protein</fullName>
    </submittedName>
</protein>
<gene>
    <name evidence="2" type="ORF">ACFP1Z_18045</name>
</gene>
<evidence type="ECO:0000256" key="1">
    <source>
        <dbReference type="SAM" id="MobiDB-lite"/>
    </source>
</evidence>
<proteinExistence type="predicted"/>
<evidence type="ECO:0000313" key="2">
    <source>
        <dbReference type="EMBL" id="MFC5722070.1"/>
    </source>
</evidence>
<evidence type="ECO:0000313" key="3">
    <source>
        <dbReference type="Proteomes" id="UP001596083"/>
    </source>
</evidence>
<dbReference type="Proteomes" id="UP001596083">
    <property type="component" value="Unassembled WGS sequence"/>
</dbReference>
<accession>A0ABW0Z6N6</accession>
<dbReference type="Pfam" id="PF19979">
    <property type="entry name" value="DUF6415"/>
    <property type="match status" value="1"/>
</dbReference>
<feature type="region of interest" description="Disordered" evidence="1">
    <location>
        <begin position="119"/>
        <end position="139"/>
    </location>
</feature>
<dbReference type="EMBL" id="JBHSPB010000010">
    <property type="protein sequence ID" value="MFC5722070.1"/>
    <property type="molecule type" value="Genomic_DNA"/>
</dbReference>
<comment type="caution">
    <text evidence="2">The sequence shown here is derived from an EMBL/GenBank/DDBJ whole genome shotgun (WGS) entry which is preliminary data.</text>
</comment>
<sequence length="157" mass="16801">MVPPFPHTGMCGLPQRQTVDDIVGLLLDQNVVPQPPAKELREWIRQLTQDVCRSIRSVAGAALLLPADHPGRAPALAAADKAANRVRVGSGPGYKAAMAYAMGLAGDVRTLREHRRALGSQPHGEAAHTQSPDGKEPLSERIAAVNARSRRRLDGVL</sequence>
<dbReference type="InterPro" id="IPR046300">
    <property type="entry name" value="DUF6415"/>
</dbReference>